<keyword evidence="3" id="KW-1185">Reference proteome</keyword>
<gene>
    <name evidence="2" type="ORF">HD593_010235</name>
</gene>
<keyword evidence="1" id="KW-0472">Membrane</keyword>
<keyword evidence="1" id="KW-0812">Transmembrane</keyword>
<name>A0A7X0P537_9ACTN</name>
<dbReference type="RefSeq" id="WP_185110025.1">
    <property type="nucleotide sequence ID" value="NZ_BAAAXY010000006.1"/>
</dbReference>
<accession>A0A7X0P537</accession>
<organism evidence="2 3">
    <name type="scientific">Nonomuraea rubra</name>
    <dbReference type="NCBI Taxonomy" id="46180"/>
    <lineage>
        <taxon>Bacteria</taxon>
        <taxon>Bacillati</taxon>
        <taxon>Actinomycetota</taxon>
        <taxon>Actinomycetes</taxon>
        <taxon>Streptosporangiales</taxon>
        <taxon>Streptosporangiaceae</taxon>
        <taxon>Nonomuraea</taxon>
    </lineage>
</organism>
<feature type="transmembrane region" description="Helical" evidence="1">
    <location>
        <begin position="60"/>
        <end position="78"/>
    </location>
</feature>
<dbReference type="AlphaFoldDB" id="A0A7X0P537"/>
<keyword evidence="1" id="KW-1133">Transmembrane helix</keyword>
<evidence type="ECO:0000256" key="1">
    <source>
        <dbReference type="SAM" id="Phobius"/>
    </source>
</evidence>
<proteinExistence type="predicted"/>
<feature type="transmembrane region" description="Helical" evidence="1">
    <location>
        <begin position="110"/>
        <end position="130"/>
    </location>
</feature>
<feature type="transmembrane region" description="Helical" evidence="1">
    <location>
        <begin position="85"/>
        <end position="104"/>
    </location>
</feature>
<reference evidence="2 3" key="1">
    <citation type="submission" date="2020-08" db="EMBL/GenBank/DDBJ databases">
        <title>Sequencing the genomes of 1000 actinobacteria strains.</title>
        <authorList>
            <person name="Klenk H.-P."/>
        </authorList>
    </citation>
    <scope>NUCLEOTIDE SEQUENCE [LARGE SCALE GENOMIC DNA]</scope>
    <source>
        <strain evidence="2 3">DSM 43768</strain>
    </source>
</reference>
<evidence type="ECO:0000313" key="2">
    <source>
        <dbReference type="EMBL" id="MBB6555440.1"/>
    </source>
</evidence>
<evidence type="ECO:0000313" key="3">
    <source>
        <dbReference type="Proteomes" id="UP000565579"/>
    </source>
</evidence>
<sequence>METHHASAPPATEGRLAERLVAAGLAGIILPFVQFGWLLLAATLSDDSRCGHFGCVGLPADAWTVGNWASIVLAWPLLHLLRVRPAWAVAALAPFFLVPTWALADVPASLVAGVFAYPLAALVSTPRVLWRRRSLVLALFVLLCAFRALSAKRG</sequence>
<dbReference type="Proteomes" id="UP000565579">
    <property type="component" value="Unassembled WGS sequence"/>
</dbReference>
<feature type="transmembrane region" description="Helical" evidence="1">
    <location>
        <begin position="20"/>
        <end position="40"/>
    </location>
</feature>
<protein>
    <submittedName>
        <fullName evidence="2">Uncharacterized protein</fullName>
    </submittedName>
</protein>
<comment type="caution">
    <text evidence="2">The sequence shown here is derived from an EMBL/GenBank/DDBJ whole genome shotgun (WGS) entry which is preliminary data.</text>
</comment>
<dbReference type="EMBL" id="JACHMI010000001">
    <property type="protein sequence ID" value="MBB6555440.1"/>
    <property type="molecule type" value="Genomic_DNA"/>
</dbReference>
<feature type="transmembrane region" description="Helical" evidence="1">
    <location>
        <begin position="135"/>
        <end position="151"/>
    </location>
</feature>